<evidence type="ECO:0000313" key="1">
    <source>
        <dbReference type="EMBL" id="KAG8544053.1"/>
    </source>
</evidence>
<dbReference type="EMBL" id="WNYA01002593">
    <property type="protein sequence ID" value="KAG8544053.1"/>
    <property type="molecule type" value="Genomic_DNA"/>
</dbReference>
<dbReference type="Proteomes" id="UP000824782">
    <property type="component" value="Unassembled WGS sequence"/>
</dbReference>
<evidence type="ECO:0000313" key="2">
    <source>
        <dbReference type="Proteomes" id="UP000824782"/>
    </source>
</evidence>
<sequence>MRASAAHQHVLNPPPHIYHPPVTTRGLYCFLKGHFIWTPLLKPLPHPQATEENKFLQNGHQKVQNVQICASTSSSSFLP</sequence>
<comment type="caution">
    <text evidence="1">The sequence shown here is derived from an EMBL/GenBank/DDBJ whole genome shotgun (WGS) entry which is preliminary data.</text>
</comment>
<accession>A0AAV6Z6Q5</accession>
<organism evidence="1 2">
    <name type="scientific">Engystomops pustulosus</name>
    <name type="common">Tungara frog</name>
    <name type="synonym">Physalaemus pustulosus</name>
    <dbReference type="NCBI Taxonomy" id="76066"/>
    <lineage>
        <taxon>Eukaryota</taxon>
        <taxon>Metazoa</taxon>
        <taxon>Chordata</taxon>
        <taxon>Craniata</taxon>
        <taxon>Vertebrata</taxon>
        <taxon>Euteleostomi</taxon>
        <taxon>Amphibia</taxon>
        <taxon>Batrachia</taxon>
        <taxon>Anura</taxon>
        <taxon>Neobatrachia</taxon>
        <taxon>Hyloidea</taxon>
        <taxon>Leptodactylidae</taxon>
        <taxon>Leiuperinae</taxon>
        <taxon>Engystomops</taxon>
    </lineage>
</organism>
<gene>
    <name evidence="1" type="ORF">GDO81_023147</name>
</gene>
<protein>
    <submittedName>
        <fullName evidence="1">Uncharacterized protein</fullName>
    </submittedName>
</protein>
<keyword evidence="2" id="KW-1185">Reference proteome</keyword>
<proteinExistence type="predicted"/>
<dbReference type="AlphaFoldDB" id="A0AAV6Z6Q5"/>
<reference evidence="1" key="1">
    <citation type="thesis" date="2020" institute="ProQuest LLC" country="789 East Eisenhower Parkway, Ann Arbor, MI, USA">
        <title>Comparative Genomics and Chromosome Evolution.</title>
        <authorList>
            <person name="Mudd A.B."/>
        </authorList>
    </citation>
    <scope>NUCLEOTIDE SEQUENCE</scope>
    <source>
        <strain evidence="1">237g6f4</strain>
        <tissue evidence="1">Blood</tissue>
    </source>
</reference>
<name>A0AAV6Z6Q5_ENGPU</name>